<keyword evidence="6 8" id="KW-1133">Transmembrane helix</keyword>
<dbReference type="Pfam" id="PF13231">
    <property type="entry name" value="PMT_2"/>
    <property type="match status" value="1"/>
</dbReference>
<feature type="transmembrane region" description="Helical" evidence="8">
    <location>
        <begin position="270"/>
        <end position="291"/>
    </location>
</feature>
<keyword evidence="10" id="KW-0614">Plasmid</keyword>
<organism evidence="10 11">
    <name type="scientific">Rhizobium rhododendri</name>
    <dbReference type="NCBI Taxonomy" id="2506430"/>
    <lineage>
        <taxon>Bacteria</taxon>
        <taxon>Pseudomonadati</taxon>
        <taxon>Pseudomonadota</taxon>
        <taxon>Alphaproteobacteria</taxon>
        <taxon>Hyphomicrobiales</taxon>
        <taxon>Rhizobiaceae</taxon>
        <taxon>Rhizobium/Agrobacterium group</taxon>
        <taxon>Rhizobium</taxon>
    </lineage>
</organism>
<dbReference type="Proteomes" id="UP000318939">
    <property type="component" value="Plasmid pTi6.2"/>
</dbReference>
<evidence type="ECO:0000256" key="7">
    <source>
        <dbReference type="ARBA" id="ARBA00023136"/>
    </source>
</evidence>
<feature type="domain" description="Glycosyltransferase RgtA/B/C/D-like" evidence="9">
    <location>
        <begin position="128"/>
        <end position="288"/>
    </location>
</feature>
<feature type="transmembrane region" description="Helical" evidence="8">
    <location>
        <begin position="227"/>
        <end position="258"/>
    </location>
</feature>
<evidence type="ECO:0000256" key="4">
    <source>
        <dbReference type="ARBA" id="ARBA00022679"/>
    </source>
</evidence>
<feature type="transmembrane region" description="Helical" evidence="8">
    <location>
        <begin position="179"/>
        <end position="199"/>
    </location>
</feature>
<dbReference type="InterPro" id="IPR050297">
    <property type="entry name" value="LipidA_mod_glycosyltrf_83"/>
</dbReference>
<keyword evidence="7 8" id="KW-0472">Membrane</keyword>
<dbReference type="EMBL" id="CP117269">
    <property type="protein sequence ID" value="WFS26336.1"/>
    <property type="molecule type" value="Genomic_DNA"/>
</dbReference>
<feature type="transmembrane region" description="Helical" evidence="8">
    <location>
        <begin position="357"/>
        <end position="378"/>
    </location>
</feature>
<protein>
    <submittedName>
        <fullName evidence="10">Glycosyltransferase family 39 protein</fullName>
    </submittedName>
</protein>
<evidence type="ECO:0000256" key="3">
    <source>
        <dbReference type="ARBA" id="ARBA00022676"/>
    </source>
</evidence>
<evidence type="ECO:0000256" key="2">
    <source>
        <dbReference type="ARBA" id="ARBA00022475"/>
    </source>
</evidence>
<keyword evidence="4" id="KW-0808">Transferase</keyword>
<reference evidence="10" key="2">
    <citation type="journal article" date="2023" name="MicrobiologyOpen">
        <title>Genomics of the tumorigenes clade of the family Rhizobiaceae and description of Rhizobium rhododendri sp. nov.</title>
        <authorList>
            <person name="Kuzmanovic N."/>
            <person name="diCenzo G.C."/>
            <person name="Bunk B."/>
            <person name="Sproeer C."/>
            <person name="Fruehling A."/>
            <person name="Neumann-Schaal M."/>
            <person name="Overmann J."/>
            <person name="Smalla K."/>
        </authorList>
    </citation>
    <scope>NUCLEOTIDE SEQUENCE</scope>
    <source>
        <strain evidence="10">Rho-6.2</strain>
        <plasmid evidence="10">pTi6.2</plasmid>
    </source>
</reference>
<gene>
    <name evidence="10" type="ORF">PR018_25260</name>
</gene>
<feature type="transmembrane region" description="Helical" evidence="8">
    <location>
        <begin position="311"/>
        <end position="336"/>
    </location>
</feature>
<feature type="transmembrane region" description="Helical" evidence="8">
    <location>
        <begin position="384"/>
        <end position="401"/>
    </location>
</feature>
<keyword evidence="11" id="KW-1185">Reference proteome</keyword>
<feature type="transmembrane region" description="Helical" evidence="8">
    <location>
        <begin position="86"/>
        <end position="109"/>
    </location>
</feature>
<evidence type="ECO:0000256" key="1">
    <source>
        <dbReference type="ARBA" id="ARBA00004651"/>
    </source>
</evidence>
<keyword evidence="5 8" id="KW-0812">Transmembrane</keyword>
<keyword evidence="2" id="KW-1003">Cell membrane</keyword>
<evidence type="ECO:0000313" key="10">
    <source>
        <dbReference type="EMBL" id="WFS26336.1"/>
    </source>
</evidence>
<evidence type="ECO:0000313" key="11">
    <source>
        <dbReference type="Proteomes" id="UP000318939"/>
    </source>
</evidence>
<keyword evidence="3" id="KW-0328">Glycosyltransferase</keyword>
<comment type="subcellular location">
    <subcellularLocation>
        <location evidence="1">Cell membrane</location>
        <topology evidence="1">Multi-pass membrane protein</topology>
    </subcellularLocation>
</comment>
<dbReference type="InterPro" id="IPR038731">
    <property type="entry name" value="RgtA/B/C-like"/>
</dbReference>
<evidence type="ECO:0000256" key="6">
    <source>
        <dbReference type="ARBA" id="ARBA00022989"/>
    </source>
</evidence>
<evidence type="ECO:0000256" key="5">
    <source>
        <dbReference type="ARBA" id="ARBA00022692"/>
    </source>
</evidence>
<geneLocation type="plasmid" evidence="10 11">
    <name>pTi6.2</name>
</geneLocation>
<accession>A0ABY8ISR8</accession>
<dbReference type="PANTHER" id="PTHR33908:SF11">
    <property type="entry name" value="MEMBRANE PROTEIN"/>
    <property type="match status" value="1"/>
</dbReference>
<evidence type="ECO:0000256" key="8">
    <source>
        <dbReference type="SAM" id="Phobius"/>
    </source>
</evidence>
<reference evidence="10" key="1">
    <citation type="journal article" date="2019" name="Phytopathology">
        <title>A Novel Group of Rhizobium tumorigenes-Like Agrobacteria Associated with Crown Gall Disease of Rhododendron and Blueberry.</title>
        <authorList>
            <person name="Kuzmanovic N."/>
            <person name="Behrens P."/>
            <person name="Idczak E."/>
            <person name="Wagner S."/>
            <person name="Gotz M."/>
            <person name="Sproer C."/>
            <person name="Bunk B."/>
            <person name="Overmann J."/>
            <person name="Smalla K."/>
        </authorList>
    </citation>
    <scope>NUCLEOTIDE SEQUENCE</scope>
    <source>
        <strain evidence="10">Rho-6.2</strain>
    </source>
</reference>
<dbReference type="RefSeq" id="WP_142832121.1">
    <property type="nucleotide sequence ID" value="NZ_CP117269.1"/>
</dbReference>
<name>A0ABY8ISR8_9HYPH</name>
<proteinExistence type="predicted"/>
<sequence>MLAGASHSAVSRSQGLGRSRALHRHLPSWFLTARRRPFGCESIPALATASIDCRRGGRIGYRELSGGRFFVFQTSSDSLSADRWRLAAFGIVGYMLALRLAYLGLLNLLPEEAYYWNFSQHVDIGYLDHPPMAAWTIWLGTNLFGNTAFGVRIRAYLSWIAVAFFLYRFTANLFGKSTAIICIVLTATLPVFFYTGFIMTPDVPLTVAWAGAVYFLERALIADRQQAWWGVGICAGLGMVSKYTIALLGPAALIFLVLDPPARRWLRKPEPYVAAILALALFSPVIYWNAIHGWASFAFQSTQRLEDPAKFSTPSLVASAALLLTPLGLISALGVFVSRRRRSVLAPIADVQARRKLLFITVFTAAPLSVFLAFSFVHQVKLDWTGPVWLAILPAIAAMIFQSGQRSKFEVAINRLCRNAGDLRGFSPLHGRRAATCRSSREHPHASRRLGRVRP</sequence>
<evidence type="ECO:0000259" key="9">
    <source>
        <dbReference type="Pfam" id="PF13231"/>
    </source>
</evidence>
<dbReference type="PANTHER" id="PTHR33908">
    <property type="entry name" value="MANNOSYLTRANSFERASE YKCB-RELATED"/>
    <property type="match status" value="1"/>
</dbReference>